<evidence type="ECO:0000313" key="1">
    <source>
        <dbReference type="EMBL" id="KGD66263.1"/>
    </source>
</evidence>
<dbReference type="Gene3D" id="3.40.190.10">
    <property type="entry name" value="Periplasmic binding protein-like II"/>
    <property type="match status" value="1"/>
</dbReference>
<keyword evidence="2" id="KW-1185">Reference proteome</keyword>
<gene>
    <name evidence="1" type="ORF">Y5S_00735</name>
</gene>
<dbReference type="STRING" id="1177154.Y5S_00735"/>
<comment type="caution">
    <text evidence="1">The sequence shown here is derived from an EMBL/GenBank/DDBJ whole genome shotgun (WGS) entry which is preliminary data.</text>
</comment>
<dbReference type="AlphaFoldDB" id="A0A095TV50"/>
<reference evidence="1 2" key="1">
    <citation type="submission" date="2012-09" db="EMBL/GenBank/DDBJ databases">
        <title>Genome Sequence of alkane-degrading Bacterium Alcanivorax sp. 19-m-6.</title>
        <authorList>
            <person name="Lai Q."/>
            <person name="Shao Z."/>
        </authorList>
    </citation>
    <scope>NUCLEOTIDE SEQUENCE [LARGE SCALE GENOMIC DNA]</scope>
    <source>
        <strain evidence="1 2">19-m-6</strain>
    </source>
</reference>
<dbReference type="SUPFAM" id="SSF53850">
    <property type="entry name" value="Periplasmic binding protein-like II"/>
    <property type="match status" value="1"/>
</dbReference>
<name>A0A095TV50_9GAMM</name>
<protein>
    <recommendedName>
        <fullName evidence="3">Phosphate ABC transporter substrate-binding protein</fullName>
    </recommendedName>
</protein>
<organism evidence="1 2">
    <name type="scientific">Alcanivorax nanhaiticus</name>
    <dbReference type="NCBI Taxonomy" id="1177154"/>
    <lineage>
        <taxon>Bacteria</taxon>
        <taxon>Pseudomonadati</taxon>
        <taxon>Pseudomonadota</taxon>
        <taxon>Gammaproteobacteria</taxon>
        <taxon>Oceanospirillales</taxon>
        <taxon>Alcanivoracaceae</taxon>
        <taxon>Alcanivorax</taxon>
    </lineage>
</organism>
<evidence type="ECO:0008006" key="3">
    <source>
        <dbReference type="Google" id="ProtNLM"/>
    </source>
</evidence>
<dbReference type="Proteomes" id="UP000029444">
    <property type="component" value="Unassembled WGS sequence"/>
</dbReference>
<dbReference type="OrthoDB" id="5368544at2"/>
<sequence length="129" mass="14035">MAGTLFSSLVVAGPVVVVSQESAIDSLSQNQVRQIFNGQLRRVSGISVKPLDLPNGSASRDAFYQQVTGKSAEQMKSYWARMIFTGRGMPPREVSSERELGMLVGSDPGFIGYVEESRVPAGLRLVFRP</sequence>
<proteinExistence type="predicted"/>
<dbReference type="eggNOG" id="COG0226">
    <property type="taxonomic scope" value="Bacteria"/>
</dbReference>
<accession>A0A095TV50</accession>
<dbReference type="PATRIC" id="fig|1177154.3.peg.740"/>
<evidence type="ECO:0000313" key="2">
    <source>
        <dbReference type="Proteomes" id="UP000029444"/>
    </source>
</evidence>
<dbReference type="EMBL" id="ARXV01000002">
    <property type="protein sequence ID" value="KGD66263.1"/>
    <property type="molecule type" value="Genomic_DNA"/>
</dbReference>